<sequence>MVDVAVQAALGEREASFIPLVFIGEEGVGKSHLAQGLAHCWQQRGCGGRVVCTSGSDFARGLASAIDAGKVASFRTRHREASLLVLEDLSALAGKTAALQELIFTLDALEERGAAVVVTSRRPPDEIRHLPGALVSRLSAGLVLTLAPAGVEARKAMLNELATRRGVSLSGEAAQLLARELRGGVPQLLEALLETAGGGSVVEAESVRRYLATHHARKPPSVPAITAAVAKSFSLKTSQLKGALRNRSVVTARGIAMYLARDLTDRSLKQIGRSFGGRDHTTVLHHCRKVETLVRSDPAVRQMVTTLRESLT</sequence>
<feature type="domain" description="Chromosomal replication initiator DnaA C-terminal" evidence="7">
    <location>
        <begin position="221"/>
        <end position="290"/>
    </location>
</feature>
<dbReference type="GO" id="GO:0003688">
    <property type="term" value="F:DNA replication origin binding"/>
    <property type="evidence" value="ECO:0007669"/>
    <property type="project" value="TreeGrafter"/>
</dbReference>
<dbReference type="PANTHER" id="PTHR30050">
    <property type="entry name" value="CHROMOSOMAL REPLICATION INITIATOR PROTEIN DNAA"/>
    <property type="match status" value="1"/>
</dbReference>
<accession>X0SJB1</accession>
<name>X0SJB1_9ZZZZ</name>
<dbReference type="InterPro" id="IPR013159">
    <property type="entry name" value="DnaA_C"/>
</dbReference>
<evidence type="ECO:0000313" key="8">
    <source>
        <dbReference type="EMBL" id="GAF81094.1"/>
    </source>
</evidence>
<keyword evidence="2" id="KW-0235">DNA replication</keyword>
<keyword evidence="5" id="KW-0446">Lipid-binding</keyword>
<dbReference type="InterPro" id="IPR010921">
    <property type="entry name" value="Trp_repressor/repl_initiator"/>
</dbReference>
<dbReference type="Pfam" id="PF00308">
    <property type="entry name" value="Bac_DnaA"/>
    <property type="match status" value="1"/>
</dbReference>
<protein>
    <recommendedName>
        <fullName evidence="7">Chromosomal replication initiator DnaA C-terminal domain-containing protein</fullName>
    </recommendedName>
</protein>
<comment type="caution">
    <text evidence="8">The sequence shown here is derived from an EMBL/GenBank/DDBJ whole genome shotgun (WGS) entry which is preliminary data.</text>
</comment>
<dbReference type="CDD" id="cd00009">
    <property type="entry name" value="AAA"/>
    <property type="match status" value="1"/>
</dbReference>
<dbReference type="GO" id="GO:0005886">
    <property type="term" value="C:plasma membrane"/>
    <property type="evidence" value="ECO:0007669"/>
    <property type="project" value="TreeGrafter"/>
</dbReference>
<dbReference type="Gene3D" id="3.40.50.300">
    <property type="entry name" value="P-loop containing nucleotide triphosphate hydrolases"/>
    <property type="match status" value="1"/>
</dbReference>
<gene>
    <name evidence="8" type="ORF">S01H1_03915</name>
</gene>
<dbReference type="PANTHER" id="PTHR30050:SF2">
    <property type="entry name" value="CHROMOSOMAL REPLICATION INITIATOR PROTEIN DNAA"/>
    <property type="match status" value="1"/>
</dbReference>
<evidence type="ECO:0000256" key="1">
    <source>
        <dbReference type="ARBA" id="ARBA00022490"/>
    </source>
</evidence>
<evidence type="ECO:0000256" key="6">
    <source>
        <dbReference type="ARBA" id="ARBA00023125"/>
    </source>
</evidence>
<dbReference type="InterPro" id="IPR013317">
    <property type="entry name" value="DnaA_dom"/>
</dbReference>
<evidence type="ECO:0000256" key="4">
    <source>
        <dbReference type="ARBA" id="ARBA00022840"/>
    </source>
</evidence>
<dbReference type="PRINTS" id="PR00051">
    <property type="entry name" value="DNAA"/>
</dbReference>
<reference evidence="8" key="1">
    <citation type="journal article" date="2014" name="Front. Microbiol.">
        <title>High frequency of phylogenetically diverse reductive dehalogenase-homologous genes in deep subseafloor sedimentary metagenomes.</title>
        <authorList>
            <person name="Kawai M."/>
            <person name="Futagami T."/>
            <person name="Toyoda A."/>
            <person name="Takaki Y."/>
            <person name="Nishi S."/>
            <person name="Hori S."/>
            <person name="Arai W."/>
            <person name="Tsubouchi T."/>
            <person name="Morono Y."/>
            <person name="Uchiyama I."/>
            <person name="Ito T."/>
            <person name="Fujiyama A."/>
            <person name="Inagaki F."/>
            <person name="Takami H."/>
        </authorList>
    </citation>
    <scope>NUCLEOTIDE SEQUENCE</scope>
    <source>
        <strain evidence="8">Expedition CK06-06</strain>
    </source>
</reference>
<evidence type="ECO:0000256" key="2">
    <source>
        <dbReference type="ARBA" id="ARBA00022705"/>
    </source>
</evidence>
<keyword evidence="6" id="KW-0238">DNA-binding</keyword>
<organism evidence="8">
    <name type="scientific">marine sediment metagenome</name>
    <dbReference type="NCBI Taxonomy" id="412755"/>
    <lineage>
        <taxon>unclassified sequences</taxon>
        <taxon>metagenomes</taxon>
        <taxon>ecological metagenomes</taxon>
    </lineage>
</organism>
<dbReference type="GO" id="GO:0008289">
    <property type="term" value="F:lipid binding"/>
    <property type="evidence" value="ECO:0007669"/>
    <property type="project" value="UniProtKB-KW"/>
</dbReference>
<dbReference type="GO" id="GO:0006275">
    <property type="term" value="P:regulation of DNA replication"/>
    <property type="evidence" value="ECO:0007669"/>
    <property type="project" value="InterPro"/>
</dbReference>
<dbReference type="GO" id="GO:0005524">
    <property type="term" value="F:ATP binding"/>
    <property type="evidence" value="ECO:0007669"/>
    <property type="project" value="UniProtKB-KW"/>
</dbReference>
<dbReference type="Pfam" id="PF08299">
    <property type="entry name" value="Bac_DnaA_C"/>
    <property type="match status" value="1"/>
</dbReference>
<evidence type="ECO:0000259" key="7">
    <source>
        <dbReference type="SMART" id="SM00760"/>
    </source>
</evidence>
<dbReference type="InterPro" id="IPR027417">
    <property type="entry name" value="P-loop_NTPase"/>
</dbReference>
<dbReference type="Gene3D" id="1.10.1750.10">
    <property type="match status" value="1"/>
</dbReference>
<dbReference type="SUPFAM" id="SSF52540">
    <property type="entry name" value="P-loop containing nucleoside triphosphate hydrolases"/>
    <property type="match status" value="1"/>
</dbReference>
<dbReference type="CDD" id="cd06571">
    <property type="entry name" value="Bac_DnaA_C"/>
    <property type="match status" value="1"/>
</dbReference>
<evidence type="ECO:0000256" key="5">
    <source>
        <dbReference type="ARBA" id="ARBA00023121"/>
    </source>
</evidence>
<evidence type="ECO:0000256" key="3">
    <source>
        <dbReference type="ARBA" id="ARBA00022741"/>
    </source>
</evidence>
<dbReference type="InterPro" id="IPR020591">
    <property type="entry name" value="Chromosome_initiator_DnaA-like"/>
</dbReference>
<dbReference type="SUPFAM" id="SSF48295">
    <property type="entry name" value="TrpR-like"/>
    <property type="match status" value="1"/>
</dbReference>
<keyword evidence="3" id="KW-0547">Nucleotide-binding</keyword>
<dbReference type="GO" id="GO:0006270">
    <property type="term" value="P:DNA replication initiation"/>
    <property type="evidence" value="ECO:0007669"/>
    <property type="project" value="InterPro"/>
</dbReference>
<dbReference type="SMART" id="SM00760">
    <property type="entry name" value="Bac_DnaA_C"/>
    <property type="match status" value="1"/>
</dbReference>
<dbReference type="EMBL" id="BARS01002098">
    <property type="protein sequence ID" value="GAF81094.1"/>
    <property type="molecule type" value="Genomic_DNA"/>
</dbReference>
<keyword evidence="1" id="KW-0963">Cytoplasm</keyword>
<proteinExistence type="predicted"/>
<dbReference type="AlphaFoldDB" id="X0SJB1"/>
<keyword evidence="4" id="KW-0067">ATP-binding</keyword>